<reference evidence="6 7" key="1">
    <citation type="submission" date="2020-03" db="EMBL/GenBank/DDBJ databases">
        <title>Tamlana sp. nov, isolated from XXX.</title>
        <authorList>
            <person name="Cao W.R."/>
        </authorList>
    </citation>
    <scope>NUCLEOTIDE SEQUENCE [LARGE SCALE GENOMIC DNA]</scope>
    <source>
        <strain evidence="6 7">HST1-43</strain>
    </source>
</reference>
<dbReference type="Pfam" id="PF18962">
    <property type="entry name" value="Por_Secre_tail"/>
    <property type="match status" value="1"/>
</dbReference>
<dbReference type="EMBL" id="JAAVJS010000003">
    <property type="protein sequence ID" value="NJX14438.1"/>
    <property type="molecule type" value="Genomic_DNA"/>
</dbReference>
<keyword evidence="2" id="KW-0472">Membrane</keyword>
<comment type="subcellular location">
    <subcellularLocation>
        <location evidence="1">Cell membrane</location>
    </subcellularLocation>
</comment>
<evidence type="ECO:0000256" key="4">
    <source>
        <dbReference type="ARBA" id="ARBA00023180"/>
    </source>
</evidence>
<evidence type="ECO:0000313" key="6">
    <source>
        <dbReference type="EMBL" id="NJX14438.1"/>
    </source>
</evidence>
<sequence length="988" mass="109308">MNKKTLFLLMMVFGLGQLPANTEPNLLDRLYNLFSSTPQKKLVYNKYECSPAEIMTTATIEAINNGSWQETSTWSTGVIPSINDDVLIPTGITVNLVGVAKAKTITVNGILKGISGQVNNAEIDLETEWLLVSGSGAQLEIGTELQPYVASGNCKITLIGSDDGDNIGNMGDKFIAAMNGATIELHGEEKISWTHLGANATVGSNQITLSEPVDWEVGNDILIVSSRTNWNEAEKRTISAISTDKLTIYFTEALNHPHFSAIKTYTRAIDNKTWTADLRAEVGLLSHNIKIQGDAASESTGFGGHIMAMTNSTLKASGIELYRMGQKAKLGRYPWHWHLLHTFGTGQYLKNSSIHKSFNRAVTIHGTSYTTVDNNFMYDHIGHGVFLEDGSERYNMIKNNVALLTKKPKKGEELTPSDNQFNQVQDRTPATYWITNPNNIIENNVAAGTEGTGYWFAFPQKPMGASANDSRFNGIEPYKEPLGLFKGNKTHSSVSGVDVFDQLTPNHAILSNRGWKNSEEHVFENCTWYSNNLGIYTGLGNSVGQRLAFTSNLIFKNNIMIDNPTAIQFASYSQVVESAVVANSGTGIFQGKAKLYRMYDGAGQIRDSHFVGWNNINATFLSSGGAATKNTNHRFSGITTDNNGVPHINLPNYDIKIKNNDTRPQNPSHPRNWNTVVLDEDGSLTGRANSSIVSNHPFMLVGDEFQHSNWTRAFRSPHNFVLSALRFPGLPTSNIPNVTCRRTKTGTPTASSYHIYGFKTFIQFPFIVNEDFQYTYTFESLPSNKKMNVAMENAAEGDSYIIKFTDFGKLGGLSLKLAGSPITESASLSSLKNNNGTNFYLENNGDLYIKYVATQFNQNINMKWNTNFTVPILDTDNDLVSDRQEIENGTDPFDDDGEILRTQDFIATSDVRLFPNPASHSLHFSGRYFNTETTVQIYDLVGKMVLQNQFSTNDSPNKSLNISKLPKGLYMVVMTNNNGKSTKKIAIE</sequence>
<protein>
    <submittedName>
        <fullName evidence="6">T9SS type A sorting domain-containing protein</fullName>
    </submittedName>
</protein>
<evidence type="ECO:0000256" key="2">
    <source>
        <dbReference type="ARBA" id="ARBA00022475"/>
    </source>
</evidence>
<evidence type="ECO:0000256" key="3">
    <source>
        <dbReference type="ARBA" id="ARBA00022729"/>
    </source>
</evidence>
<keyword evidence="2" id="KW-1003">Cell membrane</keyword>
<dbReference type="PANTHER" id="PTHR46769:SF2">
    <property type="entry name" value="FIBROCYSTIN-L ISOFORM 2 PRECURSOR-RELATED"/>
    <property type="match status" value="1"/>
</dbReference>
<dbReference type="InterPro" id="IPR052387">
    <property type="entry name" value="Fibrocystin"/>
</dbReference>
<dbReference type="InterPro" id="IPR019316">
    <property type="entry name" value="G8_domain"/>
</dbReference>
<feature type="domain" description="G8" evidence="5">
    <location>
        <begin position="72"/>
        <end position="198"/>
    </location>
</feature>
<name>A0ABX1D7U0_9FLAO</name>
<evidence type="ECO:0000313" key="7">
    <source>
        <dbReference type="Proteomes" id="UP000760545"/>
    </source>
</evidence>
<dbReference type="Pfam" id="PF24606">
    <property type="entry name" value="CEMIP_beta-hel"/>
    <property type="match status" value="1"/>
</dbReference>
<proteinExistence type="predicted"/>
<dbReference type="SMART" id="SM01225">
    <property type="entry name" value="G8"/>
    <property type="match status" value="1"/>
</dbReference>
<evidence type="ECO:0000259" key="5">
    <source>
        <dbReference type="PROSITE" id="PS51484"/>
    </source>
</evidence>
<dbReference type="InterPro" id="IPR011050">
    <property type="entry name" value="Pectin_lyase_fold/virulence"/>
</dbReference>
<dbReference type="SUPFAM" id="SSF51126">
    <property type="entry name" value="Pectin lyase-like"/>
    <property type="match status" value="1"/>
</dbReference>
<keyword evidence="3" id="KW-0732">Signal</keyword>
<keyword evidence="4" id="KW-0325">Glycoprotein</keyword>
<dbReference type="InterPro" id="IPR026444">
    <property type="entry name" value="Secre_tail"/>
</dbReference>
<gene>
    <name evidence="6" type="ORF">HC176_02920</name>
</gene>
<keyword evidence="7" id="KW-1185">Reference proteome</keyword>
<dbReference type="InterPro" id="IPR055401">
    <property type="entry name" value="CEMIP_beta-hel_dom"/>
</dbReference>
<accession>A0ABX1D7U0</accession>
<dbReference type="Proteomes" id="UP000760545">
    <property type="component" value="Unassembled WGS sequence"/>
</dbReference>
<dbReference type="RefSeq" id="WP_167916695.1">
    <property type="nucleotide sequence ID" value="NZ_JAAVJS010000003.1"/>
</dbReference>
<dbReference type="NCBIfam" id="TIGR04183">
    <property type="entry name" value="Por_Secre_tail"/>
    <property type="match status" value="1"/>
</dbReference>
<dbReference type="PROSITE" id="PS51484">
    <property type="entry name" value="G8"/>
    <property type="match status" value="1"/>
</dbReference>
<organism evidence="6 7">
    <name type="scientific">Tamlana crocina</name>
    <dbReference type="NCBI Taxonomy" id="393006"/>
    <lineage>
        <taxon>Bacteria</taxon>
        <taxon>Pseudomonadati</taxon>
        <taxon>Bacteroidota</taxon>
        <taxon>Flavobacteriia</taxon>
        <taxon>Flavobacteriales</taxon>
        <taxon>Flavobacteriaceae</taxon>
        <taxon>Tamlana</taxon>
    </lineage>
</organism>
<dbReference type="PANTHER" id="PTHR46769">
    <property type="entry name" value="POLYCYSTIC KIDNEY AND HEPATIC DISEASE 1 (AUTOSOMAL RECESSIVE)-LIKE 1"/>
    <property type="match status" value="1"/>
</dbReference>
<evidence type="ECO:0000256" key="1">
    <source>
        <dbReference type="ARBA" id="ARBA00004236"/>
    </source>
</evidence>
<comment type="caution">
    <text evidence="6">The sequence shown here is derived from an EMBL/GenBank/DDBJ whole genome shotgun (WGS) entry which is preliminary data.</text>
</comment>
<dbReference type="Pfam" id="PF10162">
    <property type="entry name" value="G8"/>
    <property type="match status" value="1"/>
</dbReference>